<evidence type="ECO:0000313" key="1">
    <source>
        <dbReference type="EMBL" id="KDR65145.1"/>
    </source>
</evidence>
<evidence type="ECO:0000313" key="2">
    <source>
        <dbReference type="Proteomes" id="UP000027222"/>
    </source>
</evidence>
<dbReference type="AlphaFoldDB" id="A0A067S2U7"/>
<accession>A0A067S2U7</accession>
<dbReference type="EMBL" id="KL142499">
    <property type="protein sequence ID" value="KDR65145.1"/>
    <property type="molecule type" value="Genomic_DNA"/>
</dbReference>
<dbReference type="HOGENOM" id="CLU_2740176_0_0_1"/>
<proteinExistence type="predicted"/>
<dbReference type="Proteomes" id="UP000027222">
    <property type="component" value="Unassembled WGS sequence"/>
</dbReference>
<sequence length="71" mass="7841">MSGILLHEQGRAACRQPSLTSRVVGRRYNDFGWKPGGRWRGETLERETRPMIPSTAAAACADTDPTYTTTS</sequence>
<name>A0A067S2U7_GALM3</name>
<reference evidence="2" key="1">
    <citation type="journal article" date="2014" name="Proc. Natl. Acad. Sci. U.S.A.">
        <title>Extensive sampling of basidiomycete genomes demonstrates inadequacy of the white-rot/brown-rot paradigm for wood decay fungi.</title>
        <authorList>
            <person name="Riley R."/>
            <person name="Salamov A.A."/>
            <person name="Brown D.W."/>
            <person name="Nagy L.G."/>
            <person name="Floudas D."/>
            <person name="Held B.W."/>
            <person name="Levasseur A."/>
            <person name="Lombard V."/>
            <person name="Morin E."/>
            <person name="Otillar R."/>
            <person name="Lindquist E.A."/>
            <person name="Sun H."/>
            <person name="LaButti K.M."/>
            <person name="Schmutz J."/>
            <person name="Jabbour D."/>
            <person name="Luo H."/>
            <person name="Baker S.E."/>
            <person name="Pisabarro A.G."/>
            <person name="Walton J.D."/>
            <person name="Blanchette R.A."/>
            <person name="Henrissat B."/>
            <person name="Martin F."/>
            <person name="Cullen D."/>
            <person name="Hibbett D.S."/>
            <person name="Grigoriev I.V."/>
        </authorList>
    </citation>
    <scope>NUCLEOTIDE SEQUENCE [LARGE SCALE GENOMIC DNA]</scope>
    <source>
        <strain evidence="2">CBS 339.88</strain>
    </source>
</reference>
<keyword evidence="2" id="KW-1185">Reference proteome</keyword>
<gene>
    <name evidence="1" type="ORF">GALMADRAFT_260312</name>
</gene>
<protein>
    <submittedName>
        <fullName evidence="1">Uncharacterized protein</fullName>
    </submittedName>
</protein>
<organism evidence="1 2">
    <name type="scientific">Galerina marginata (strain CBS 339.88)</name>
    <dbReference type="NCBI Taxonomy" id="685588"/>
    <lineage>
        <taxon>Eukaryota</taxon>
        <taxon>Fungi</taxon>
        <taxon>Dikarya</taxon>
        <taxon>Basidiomycota</taxon>
        <taxon>Agaricomycotina</taxon>
        <taxon>Agaricomycetes</taxon>
        <taxon>Agaricomycetidae</taxon>
        <taxon>Agaricales</taxon>
        <taxon>Agaricineae</taxon>
        <taxon>Strophariaceae</taxon>
        <taxon>Galerina</taxon>
    </lineage>
</organism>